<dbReference type="Proteomes" id="UP001457282">
    <property type="component" value="Unassembled WGS sequence"/>
</dbReference>
<name>A0AAW1WTL9_RUBAR</name>
<evidence type="ECO:0000313" key="2">
    <source>
        <dbReference type="EMBL" id="KAK9927385.1"/>
    </source>
</evidence>
<dbReference type="EMBL" id="JBEDUW010000005">
    <property type="protein sequence ID" value="KAK9927385.1"/>
    <property type="molecule type" value="Genomic_DNA"/>
</dbReference>
<dbReference type="PANTHER" id="PTHR48222:SF4">
    <property type="entry name" value="PROTEINASE INHIBITOR, PROPEPTIDE"/>
    <property type="match status" value="1"/>
</dbReference>
<evidence type="ECO:0000259" key="1">
    <source>
        <dbReference type="Pfam" id="PF05922"/>
    </source>
</evidence>
<dbReference type="Pfam" id="PF05922">
    <property type="entry name" value="Inhibitor_I9"/>
    <property type="match status" value="1"/>
</dbReference>
<evidence type="ECO:0000313" key="3">
    <source>
        <dbReference type="Proteomes" id="UP001457282"/>
    </source>
</evidence>
<dbReference type="InterPro" id="IPR010259">
    <property type="entry name" value="S8pro/Inhibitor_I9"/>
</dbReference>
<proteinExistence type="predicted"/>
<reference evidence="2 3" key="1">
    <citation type="journal article" date="2023" name="G3 (Bethesda)">
        <title>A chromosome-length genome assembly and annotation of blackberry (Rubus argutus, cv. 'Hillquist').</title>
        <authorList>
            <person name="Bruna T."/>
            <person name="Aryal R."/>
            <person name="Dudchenko O."/>
            <person name="Sargent D.J."/>
            <person name="Mead D."/>
            <person name="Buti M."/>
            <person name="Cavallini A."/>
            <person name="Hytonen T."/>
            <person name="Andres J."/>
            <person name="Pham M."/>
            <person name="Weisz D."/>
            <person name="Mascagni F."/>
            <person name="Usai G."/>
            <person name="Natali L."/>
            <person name="Bassil N."/>
            <person name="Fernandez G.E."/>
            <person name="Lomsadze A."/>
            <person name="Armour M."/>
            <person name="Olukolu B."/>
            <person name="Poorten T."/>
            <person name="Britton C."/>
            <person name="Davik J."/>
            <person name="Ashrafi H."/>
            <person name="Aiden E.L."/>
            <person name="Borodovsky M."/>
            <person name="Worthington M."/>
        </authorList>
    </citation>
    <scope>NUCLEOTIDE SEQUENCE [LARGE SCALE GENOMIC DNA]</scope>
    <source>
        <strain evidence="2">PI 553951</strain>
    </source>
</reference>
<accession>A0AAW1WTL9</accession>
<gene>
    <name evidence="2" type="ORF">M0R45_024569</name>
</gene>
<sequence length="159" mass="18282">MENKKFVALQIIYLLGLTFVFCLSLAVTEEGLGALQPKAEAVAQEYTSNMQTYIVWVKKPVRKLFSQSHEDLESWYQSFLPKTFATSNRVMRQRMVYTYHHVATGFAAKLTAEEVKEMETKDGFVSAHPERILPLHTTHSPNFLGFVPRIGTLERVKLW</sequence>
<organism evidence="2 3">
    <name type="scientific">Rubus argutus</name>
    <name type="common">Southern blackberry</name>
    <dbReference type="NCBI Taxonomy" id="59490"/>
    <lineage>
        <taxon>Eukaryota</taxon>
        <taxon>Viridiplantae</taxon>
        <taxon>Streptophyta</taxon>
        <taxon>Embryophyta</taxon>
        <taxon>Tracheophyta</taxon>
        <taxon>Spermatophyta</taxon>
        <taxon>Magnoliopsida</taxon>
        <taxon>eudicotyledons</taxon>
        <taxon>Gunneridae</taxon>
        <taxon>Pentapetalae</taxon>
        <taxon>rosids</taxon>
        <taxon>fabids</taxon>
        <taxon>Rosales</taxon>
        <taxon>Rosaceae</taxon>
        <taxon>Rosoideae</taxon>
        <taxon>Rosoideae incertae sedis</taxon>
        <taxon>Rubus</taxon>
    </lineage>
</organism>
<keyword evidence="3" id="KW-1185">Reference proteome</keyword>
<dbReference type="PANTHER" id="PTHR48222">
    <property type="entry name" value="PROTEINASE INHIBITOR, PROPEPTIDE"/>
    <property type="match status" value="1"/>
</dbReference>
<comment type="caution">
    <text evidence="2">The sequence shown here is derived from an EMBL/GenBank/DDBJ whole genome shotgun (WGS) entry which is preliminary data.</text>
</comment>
<feature type="domain" description="Inhibitor I9" evidence="1">
    <location>
        <begin position="52"/>
        <end position="136"/>
    </location>
</feature>
<dbReference type="AlphaFoldDB" id="A0AAW1WTL9"/>
<dbReference type="InterPro" id="IPR037045">
    <property type="entry name" value="S8pro/Inhibitor_I9_sf"/>
</dbReference>
<dbReference type="Gene3D" id="3.30.70.80">
    <property type="entry name" value="Peptidase S8 propeptide/proteinase inhibitor I9"/>
    <property type="match status" value="1"/>
</dbReference>
<protein>
    <recommendedName>
        <fullName evidence="1">Inhibitor I9 domain-containing protein</fullName>
    </recommendedName>
</protein>